<dbReference type="SUPFAM" id="SSF55811">
    <property type="entry name" value="Nudix"/>
    <property type="match status" value="1"/>
</dbReference>
<name>A0A6N7KWL0_9ACTN</name>
<feature type="domain" description="Nudix hydrolase" evidence="2">
    <location>
        <begin position="1"/>
        <end position="142"/>
    </location>
</feature>
<organism evidence="3 4">
    <name type="scientific">Streptomyces kaniharaensis</name>
    <dbReference type="NCBI Taxonomy" id="212423"/>
    <lineage>
        <taxon>Bacteria</taxon>
        <taxon>Bacillati</taxon>
        <taxon>Actinomycetota</taxon>
        <taxon>Actinomycetes</taxon>
        <taxon>Kitasatosporales</taxon>
        <taxon>Streptomycetaceae</taxon>
        <taxon>Streptomyces</taxon>
    </lineage>
</organism>
<evidence type="ECO:0000259" key="2">
    <source>
        <dbReference type="PROSITE" id="PS51462"/>
    </source>
</evidence>
<evidence type="ECO:0000313" key="3">
    <source>
        <dbReference type="EMBL" id="MQS16046.1"/>
    </source>
</evidence>
<dbReference type="CDD" id="cd02883">
    <property type="entry name" value="NUDIX_Hydrolase"/>
    <property type="match status" value="1"/>
</dbReference>
<feature type="compositionally biased region" description="Gly residues" evidence="1">
    <location>
        <begin position="97"/>
        <end position="106"/>
    </location>
</feature>
<feature type="region of interest" description="Disordered" evidence="1">
    <location>
        <begin position="1"/>
        <end position="38"/>
    </location>
</feature>
<dbReference type="PROSITE" id="PS51462">
    <property type="entry name" value="NUDIX"/>
    <property type="match status" value="1"/>
</dbReference>
<dbReference type="InterPro" id="IPR015797">
    <property type="entry name" value="NUDIX_hydrolase-like_dom_sf"/>
</dbReference>
<dbReference type="EMBL" id="WBOF01000002">
    <property type="protein sequence ID" value="MQS16046.1"/>
    <property type="molecule type" value="Genomic_DNA"/>
</dbReference>
<dbReference type="Pfam" id="PF00293">
    <property type="entry name" value="NUDIX"/>
    <property type="match status" value="1"/>
</dbReference>
<comment type="caution">
    <text evidence="3">The sequence shown here is derived from an EMBL/GenBank/DDBJ whole genome shotgun (WGS) entry which is preliminary data.</text>
</comment>
<dbReference type="AlphaFoldDB" id="A0A6N7KWL0"/>
<keyword evidence="4" id="KW-1185">Reference proteome</keyword>
<sequence length="685" mass="75980">MHGAGPRRPGVSDPAPAGDRPQHSLPGGLVEDGEDPADALRRELLEDLGLDLAALPIPSVLRLVQDQEIERPGEAEPFRRRHLVFTVPPARSPGEGSRPGGAGRPGSGAEVWLPVADAARPSGSTPLRAARYCSRRLRWLMPRAGSTPTRENRWQVVRGPQDDKCVAAYLYDRHVTDDEYRQRVRRHRPSSLLPLVAAAAVRWGQPGQEHPWLNSPYRKYTPWALADIARVALTFGTEFHRAEATEDDLLKILCAYSQLKDLTLHNDDGDLSVRVRDFLMRTSGEQFVWQAPEATTLARTGAIFRDTAFPDHRTPQVLVPGWDTDLLGCTLTDYIGVTQILWAAAMYSQGRFDLAYLDAPQAAGIYDIIDRTTLLATVDRHFATDTEAFRAAERDTATRVARTPGASHPQLRRFTHNPLLARPAVTGFGDAWLLCPVPQLVHRKASPASLYFTGFASLGPGFTIETGYLFEQYIGRQLRLLVDANVLPEITYMVGKQKRESVDWIVVFDDLVLLVEVKACMPTENVRLGLAFGVDETVRKIGKAYEQINRTEQLIANGHPDFAAVPKDRPRHGIVVTLEPFPIANAPFPTPGLPSTALPVTVASAQEIEHLVMLTDTSASALLLARAADPQESTWSLDAVLARHSVDRNPVLDDVWNSYHWSEKRFPNRWIRLPLELPCASASFE</sequence>
<evidence type="ECO:0000256" key="1">
    <source>
        <dbReference type="SAM" id="MobiDB-lite"/>
    </source>
</evidence>
<dbReference type="Gene3D" id="3.90.79.10">
    <property type="entry name" value="Nucleoside Triphosphate Pyrophosphohydrolase"/>
    <property type="match status" value="1"/>
</dbReference>
<dbReference type="InterPro" id="IPR000086">
    <property type="entry name" value="NUDIX_hydrolase_dom"/>
</dbReference>
<dbReference type="Proteomes" id="UP000450000">
    <property type="component" value="Unassembled WGS sequence"/>
</dbReference>
<evidence type="ECO:0000313" key="4">
    <source>
        <dbReference type="Proteomes" id="UP000450000"/>
    </source>
</evidence>
<protein>
    <submittedName>
        <fullName evidence="3">NUDIX domain-containing protein</fullName>
    </submittedName>
</protein>
<feature type="region of interest" description="Disordered" evidence="1">
    <location>
        <begin position="87"/>
        <end position="109"/>
    </location>
</feature>
<proteinExistence type="predicted"/>
<reference evidence="3 4" key="1">
    <citation type="submission" date="2019-09" db="EMBL/GenBank/DDBJ databases">
        <title>Genome Sequences of Streptomyces kaniharaensis ATCC 21070.</title>
        <authorList>
            <person name="Zhu W."/>
            <person name="De Crecy-Lagard V."/>
            <person name="Richards N.G."/>
        </authorList>
    </citation>
    <scope>NUCLEOTIDE SEQUENCE [LARGE SCALE GENOMIC DNA]</scope>
    <source>
        <strain evidence="3 4">SF-557</strain>
    </source>
</reference>
<gene>
    <name evidence="3" type="ORF">F7Q99_28340</name>
</gene>
<accession>A0A6N7KWL0</accession>